<evidence type="ECO:0000313" key="12">
    <source>
        <dbReference type="EMBL" id="RGS10537.1"/>
    </source>
</evidence>
<evidence type="ECO:0000256" key="7">
    <source>
        <dbReference type="ARBA" id="ARBA00023172"/>
    </source>
</evidence>
<evidence type="ECO:0000256" key="5">
    <source>
        <dbReference type="ARBA" id="ARBA00022833"/>
    </source>
</evidence>
<proteinExistence type="inferred from homology"/>
<dbReference type="InterPro" id="IPR051399">
    <property type="entry name" value="RNA-guided_DNA_endo/Transpos"/>
</dbReference>
<evidence type="ECO:0000259" key="11">
    <source>
        <dbReference type="Pfam" id="PF12323"/>
    </source>
</evidence>
<dbReference type="PANTHER" id="PTHR30405:SF25">
    <property type="entry name" value="RNA-GUIDED DNA ENDONUCLEASE INSQ-RELATED"/>
    <property type="match status" value="1"/>
</dbReference>
<feature type="domain" description="Probable transposase IS891/IS1136/IS1341" evidence="9">
    <location>
        <begin position="177"/>
        <end position="284"/>
    </location>
</feature>
<dbReference type="Pfam" id="PF07282">
    <property type="entry name" value="Cas12f1-like_TNB"/>
    <property type="match status" value="1"/>
</dbReference>
<evidence type="ECO:0000256" key="1">
    <source>
        <dbReference type="ARBA" id="ARBA00008761"/>
    </source>
</evidence>
<feature type="domain" description="Cas12f1-like TNB" evidence="10">
    <location>
        <begin position="312"/>
        <end position="378"/>
    </location>
</feature>
<dbReference type="InterPro" id="IPR021027">
    <property type="entry name" value="Transposase_put_HTH"/>
</dbReference>
<keyword evidence="6" id="KW-0238">DNA-binding</keyword>
<organism evidence="12 13">
    <name type="scientific">Segatella copri</name>
    <dbReference type="NCBI Taxonomy" id="165179"/>
    <lineage>
        <taxon>Bacteria</taxon>
        <taxon>Pseudomonadati</taxon>
        <taxon>Bacteroidota</taxon>
        <taxon>Bacteroidia</taxon>
        <taxon>Bacteroidales</taxon>
        <taxon>Prevotellaceae</taxon>
        <taxon>Segatella</taxon>
    </lineage>
</organism>
<dbReference type="Pfam" id="PF12323">
    <property type="entry name" value="HTH_OrfB_IS605"/>
    <property type="match status" value="1"/>
</dbReference>
<keyword evidence="4" id="KW-0479">Metal-binding</keyword>
<dbReference type="GO" id="GO:0046872">
    <property type="term" value="F:metal ion binding"/>
    <property type="evidence" value="ECO:0007669"/>
    <property type="project" value="UniProtKB-KW"/>
</dbReference>
<evidence type="ECO:0000259" key="10">
    <source>
        <dbReference type="Pfam" id="PF07282"/>
    </source>
</evidence>
<dbReference type="GO" id="GO:0006310">
    <property type="term" value="P:DNA recombination"/>
    <property type="evidence" value="ECO:0007669"/>
    <property type="project" value="UniProtKB-KW"/>
</dbReference>
<feature type="domain" description="Transposase putative helix-turn-helix" evidence="11">
    <location>
        <begin position="12"/>
        <end position="52"/>
    </location>
</feature>
<dbReference type="AlphaFoldDB" id="A0A3E5DRM7"/>
<dbReference type="RefSeq" id="WP_117587893.1">
    <property type="nucleotide sequence ID" value="NZ_QRVA01000064.1"/>
</dbReference>
<protein>
    <submittedName>
        <fullName evidence="12">Transposase</fullName>
    </submittedName>
</protein>
<sequence length="420" mass="48396">MTKEVRHDNSCRFRLYPNKEQRELIAKTFGCCRWVYNWGLAMRKKAWEEEKKSLSLTDIQSQLPAMKKDAATSWLKEVDAKALIFSLRCMDTAYQNFFKHQSGYPRFKAKYDRNQSYQTYQDVSFSYDKSKLYLPKMQEGIKCIFSRKIEGKIKTCTISRNPAGEYYVSIIVETEGSYPEPPAIKPETAVGIDAGVKNLAILSDGQKFPASDKFRKSERHLAHLQRILSRRTKGGKNWEKARVKVARAQNRIRNQRNDLINNVVADIIKKGYETICVENLSIKDGMLQDKKHGKHNKQKRSRNKLIVDAAMGMLRIKLQQKCKSKGINFIKIERYFPSSKTCHCCGKIFKGLQLSQRSWVCPSCRAKLDRDVNAAINIKNFGISNSSLGRCTPEVKSVEHRKQKRKNAKSSDVSDVEKQK</sequence>
<keyword evidence="5" id="KW-0862">Zinc</keyword>
<comment type="similarity">
    <text evidence="1">In the C-terminal section; belongs to the transposase 35 family.</text>
</comment>
<keyword evidence="7" id="KW-0233">DNA recombination</keyword>
<dbReference type="NCBIfam" id="NF040570">
    <property type="entry name" value="guided_TnpB"/>
    <property type="match status" value="1"/>
</dbReference>
<accession>A0A3E5DRM7</accession>
<evidence type="ECO:0000256" key="3">
    <source>
        <dbReference type="ARBA" id="ARBA00022578"/>
    </source>
</evidence>
<dbReference type="EMBL" id="QRVA01000064">
    <property type="protein sequence ID" value="RGS10537.1"/>
    <property type="molecule type" value="Genomic_DNA"/>
</dbReference>
<keyword evidence="3" id="KW-0815">Transposition</keyword>
<comment type="similarity">
    <text evidence="2">In the N-terminal section; belongs to the transposase 2 family.</text>
</comment>
<dbReference type="Pfam" id="PF01385">
    <property type="entry name" value="OrfB_IS605"/>
    <property type="match status" value="1"/>
</dbReference>
<evidence type="ECO:0000256" key="8">
    <source>
        <dbReference type="SAM" id="MobiDB-lite"/>
    </source>
</evidence>
<evidence type="ECO:0000256" key="6">
    <source>
        <dbReference type="ARBA" id="ARBA00023125"/>
    </source>
</evidence>
<evidence type="ECO:0000256" key="2">
    <source>
        <dbReference type="ARBA" id="ARBA00011044"/>
    </source>
</evidence>
<evidence type="ECO:0000313" key="13">
    <source>
        <dbReference type="Proteomes" id="UP000283872"/>
    </source>
</evidence>
<comment type="caution">
    <text evidence="12">The sequence shown here is derived from an EMBL/GenBank/DDBJ whole genome shotgun (WGS) entry which is preliminary data.</text>
</comment>
<dbReference type="Proteomes" id="UP000283872">
    <property type="component" value="Unassembled WGS sequence"/>
</dbReference>
<dbReference type="GO" id="GO:0003677">
    <property type="term" value="F:DNA binding"/>
    <property type="evidence" value="ECO:0007669"/>
    <property type="project" value="UniProtKB-KW"/>
</dbReference>
<evidence type="ECO:0000259" key="9">
    <source>
        <dbReference type="Pfam" id="PF01385"/>
    </source>
</evidence>
<reference evidence="12 13" key="1">
    <citation type="submission" date="2018-08" db="EMBL/GenBank/DDBJ databases">
        <title>A genome reference for cultivated species of the human gut microbiota.</title>
        <authorList>
            <person name="Zou Y."/>
            <person name="Xue W."/>
            <person name="Luo G."/>
        </authorList>
    </citation>
    <scope>NUCLEOTIDE SEQUENCE [LARGE SCALE GENOMIC DNA]</scope>
    <source>
        <strain evidence="12 13">AF24-12</strain>
    </source>
</reference>
<dbReference type="GO" id="GO:0032196">
    <property type="term" value="P:transposition"/>
    <property type="evidence" value="ECO:0007669"/>
    <property type="project" value="UniProtKB-KW"/>
</dbReference>
<name>A0A3E5DRM7_9BACT</name>
<dbReference type="PANTHER" id="PTHR30405">
    <property type="entry name" value="TRANSPOSASE"/>
    <property type="match status" value="1"/>
</dbReference>
<dbReference type="InterPro" id="IPR001959">
    <property type="entry name" value="Transposase"/>
</dbReference>
<feature type="region of interest" description="Disordered" evidence="8">
    <location>
        <begin position="395"/>
        <end position="420"/>
    </location>
</feature>
<gene>
    <name evidence="12" type="ORF">DWY11_15100</name>
</gene>
<dbReference type="InterPro" id="IPR010095">
    <property type="entry name" value="Cas12f1-like_TNB"/>
</dbReference>
<evidence type="ECO:0000256" key="4">
    <source>
        <dbReference type="ARBA" id="ARBA00022723"/>
    </source>
</evidence>
<feature type="compositionally biased region" description="Basic residues" evidence="8">
    <location>
        <begin position="399"/>
        <end position="408"/>
    </location>
</feature>